<keyword evidence="4" id="KW-0808">Transferase</keyword>
<evidence type="ECO:0000256" key="1">
    <source>
        <dbReference type="ARBA" id="ARBA00004323"/>
    </source>
</evidence>
<organism evidence="13 14">
    <name type="scientific">Cuscuta australis</name>
    <dbReference type="NCBI Taxonomy" id="267555"/>
    <lineage>
        <taxon>Eukaryota</taxon>
        <taxon>Viridiplantae</taxon>
        <taxon>Streptophyta</taxon>
        <taxon>Embryophyta</taxon>
        <taxon>Tracheophyta</taxon>
        <taxon>Spermatophyta</taxon>
        <taxon>Magnoliopsida</taxon>
        <taxon>eudicotyledons</taxon>
        <taxon>Gunneridae</taxon>
        <taxon>Pentapetalae</taxon>
        <taxon>asterids</taxon>
        <taxon>lamiids</taxon>
        <taxon>Solanales</taxon>
        <taxon>Convolvulaceae</taxon>
        <taxon>Cuscuteae</taxon>
        <taxon>Cuscuta</taxon>
        <taxon>Cuscuta subgen. Grammica</taxon>
        <taxon>Cuscuta sect. Cleistogrammica</taxon>
    </lineage>
</organism>
<dbReference type="PANTHER" id="PTHR31311:SF15">
    <property type="entry name" value="GLYCOSYLTRANSFERASE 6-LIKE"/>
    <property type="match status" value="1"/>
</dbReference>
<keyword evidence="9 12" id="KW-0472">Membrane</keyword>
<evidence type="ECO:0000256" key="11">
    <source>
        <dbReference type="SAM" id="Coils"/>
    </source>
</evidence>
<feature type="coiled-coil region" evidence="11">
    <location>
        <begin position="318"/>
        <end position="345"/>
    </location>
</feature>
<keyword evidence="10" id="KW-0325">Glycoprotein</keyword>
<evidence type="ECO:0000256" key="2">
    <source>
        <dbReference type="ARBA" id="ARBA00005664"/>
    </source>
</evidence>
<evidence type="ECO:0000256" key="3">
    <source>
        <dbReference type="ARBA" id="ARBA00022676"/>
    </source>
</evidence>
<dbReference type="GO" id="GO:0005768">
    <property type="term" value="C:endosome"/>
    <property type="evidence" value="ECO:0007669"/>
    <property type="project" value="TreeGrafter"/>
</dbReference>
<evidence type="ECO:0000256" key="8">
    <source>
        <dbReference type="ARBA" id="ARBA00023034"/>
    </source>
</evidence>
<keyword evidence="3" id="KW-0328">Glycosyltransferase</keyword>
<dbReference type="EMBL" id="NQVE01000192">
    <property type="protein sequence ID" value="RAL40726.1"/>
    <property type="molecule type" value="Genomic_DNA"/>
</dbReference>
<dbReference type="Pfam" id="PF05637">
    <property type="entry name" value="Glyco_transf_34"/>
    <property type="match status" value="1"/>
</dbReference>
<keyword evidence="8" id="KW-0333">Golgi apparatus</keyword>
<dbReference type="Gene3D" id="3.90.550.10">
    <property type="entry name" value="Spore Coat Polysaccharide Biosynthesis Protein SpsA, Chain A"/>
    <property type="match status" value="1"/>
</dbReference>
<dbReference type="AlphaFoldDB" id="A0A328D5A9"/>
<dbReference type="InterPro" id="IPR008630">
    <property type="entry name" value="Glyco_trans_34"/>
</dbReference>
<evidence type="ECO:0000256" key="7">
    <source>
        <dbReference type="ARBA" id="ARBA00022989"/>
    </source>
</evidence>
<keyword evidence="6" id="KW-0735">Signal-anchor</keyword>
<feature type="transmembrane region" description="Helical" evidence="12">
    <location>
        <begin position="30"/>
        <end position="49"/>
    </location>
</feature>
<evidence type="ECO:0000256" key="6">
    <source>
        <dbReference type="ARBA" id="ARBA00022968"/>
    </source>
</evidence>
<sequence length="426" mass="48902">MHMRCLSLGSRFLFQNSGMMAPPAIYRSQSLFQALIAAGLIAFVIWFATKPFSTLVSEQRFPAGESSYDSPEKTFYDDPELSYTIDRPIADWDKKRIEWLKLHPSLVPGVRNRILVLTGSQPGPCKSPVGDHLLLRLFKNKVDYCRIHGYNVFYSNAFMEPEMRSFWAKIPLVRAAMVAHPETEWVLWIDSDAIFTDMDFKIPLDKYRDHNLVVHGWPDMVKRKSWVSVNAGIFLIRNCQWSMGFLDLWATMGPQTPEFQRWGQIQRSTLTDKMFPESDDQSALVYLLLTAGKNWTARIYVENEYSLHGYWVGVVGRLENVTEKYAEIGRRERRLRRRHAEAESERYAAAWEPYVAEGGDGRRPFVTHFTGCQPCSGDHNPEYGGDSCSVGMERALNFADNQVLGNFGFVHRDLQTPSPLARVPRP</sequence>
<comment type="subcellular location">
    <subcellularLocation>
        <location evidence="1">Golgi apparatus membrane</location>
        <topology evidence="1">Single-pass type II membrane protein</topology>
    </subcellularLocation>
</comment>
<evidence type="ECO:0000256" key="12">
    <source>
        <dbReference type="SAM" id="Phobius"/>
    </source>
</evidence>
<dbReference type="GO" id="GO:0005802">
    <property type="term" value="C:trans-Golgi network"/>
    <property type="evidence" value="ECO:0007669"/>
    <property type="project" value="TreeGrafter"/>
</dbReference>
<keyword evidence="7 12" id="KW-1133">Transmembrane helix</keyword>
<dbReference type="InterPro" id="IPR029044">
    <property type="entry name" value="Nucleotide-diphossugar_trans"/>
</dbReference>
<evidence type="ECO:0000256" key="5">
    <source>
        <dbReference type="ARBA" id="ARBA00022692"/>
    </source>
</evidence>
<dbReference type="GO" id="GO:0008378">
    <property type="term" value="F:galactosyltransferase activity"/>
    <property type="evidence" value="ECO:0007669"/>
    <property type="project" value="TreeGrafter"/>
</dbReference>
<comment type="similarity">
    <text evidence="2">Belongs to the glycosyltransferase 34 family.</text>
</comment>
<keyword evidence="11" id="KW-0175">Coiled coil</keyword>
<accession>A0A328D5A9</accession>
<comment type="caution">
    <text evidence="13">The sequence shown here is derived from an EMBL/GenBank/DDBJ whole genome shotgun (WGS) entry which is preliminary data.</text>
</comment>
<protein>
    <submittedName>
        <fullName evidence="13">Uncharacterized protein</fullName>
    </submittedName>
</protein>
<evidence type="ECO:0000313" key="14">
    <source>
        <dbReference type="Proteomes" id="UP000249390"/>
    </source>
</evidence>
<dbReference type="PANTHER" id="PTHR31311">
    <property type="entry name" value="XYLOGLUCAN 6-XYLOSYLTRANSFERASE 5-RELATED-RELATED"/>
    <property type="match status" value="1"/>
</dbReference>
<dbReference type="FunFam" id="3.90.550.10:FF:000127">
    <property type="entry name" value="Probable glycosyltransferase 7"/>
    <property type="match status" value="1"/>
</dbReference>
<keyword evidence="5 12" id="KW-0812">Transmembrane</keyword>
<proteinExistence type="inferred from homology"/>
<keyword evidence="14" id="KW-1185">Reference proteome</keyword>
<evidence type="ECO:0000313" key="13">
    <source>
        <dbReference type="EMBL" id="RAL40726.1"/>
    </source>
</evidence>
<gene>
    <name evidence="13" type="ORF">DM860_008424</name>
</gene>
<evidence type="ECO:0000256" key="10">
    <source>
        <dbReference type="ARBA" id="ARBA00023180"/>
    </source>
</evidence>
<reference evidence="13 14" key="1">
    <citation type="submission" date="2018-06" db="EMBL/GenBank/DDBJ databases">
        <title>The Genome of Cuscuta australis (Dodder) Provides Insight into the Evolution of Plant Parasitism.</title>
        <authorList>
            <person name="Liu H."/>
        </authorList>
    </citation>
    <scope>NUCLEOTIDE SEQUENCE [LARGE SCALE GENOMIC DNA]</scope>
    <source>
        <strain evidence="14">cv. Yunnan</strain>
        <tissue evidence="13">Vines</tissue>
    </source>
</reference>
<evidence type="ECO:0000256" key="9">
    <source>
        <dbReference type="ARBA" id="ARBA00023136"/>
    </source>
</evidence>
<dbReference type="GO" id="GO:0000139">
    <property type="term" value="C:Golgi membrane"/>
    <property type="evidence" value="ECO:0007669"/>
    <property type="project" value="UniProtKB-SubCell"/>
</dbReference>
<dbReference type="Proteomes" id="UP000249390">
    <property type="component" value="Unassembled WGS sequence"/>
</dbReference>
<evidence type="ECO:0000256" key="4">
    <source>
        <dbReference type="ARBA" id="ARBA00022679"/>
    </source>
</evidence>
<name>A0A328D5A9_9ASTE</name>